<proteinExistence type="predicted"/>
<organism evidence="2 3">
    <name type="scientific">Corynebacterium zhongnanshanii</name>
    <dbReference type="NCBI Taxonomy" id="2768834"/>
    <lineage>
        <taxon>Bacteria</taxon>
        <taxon>Bacillati</taxon>
        <taxon>Actinomycetota</taxon>
        <taxon>Actinomycetes</taxon>
        <taxon>Mycobacteriales</taxon>
        <taxon>Corynebacteriaceae</taxon>
        <taxon>Corynebacterium</taxon>
    </lineage>
</organism>
<reference evidence="2 3" key="1">
    <citation type="submission" date="2019-10" db="EMBL/GenBank/DDBJ databases">
        <title>Corynebacterium sp novel species isolated from the respiratory tract of Marmot.</title>
        <authorList>
            <person name="Zhang G."/>
        </authorList>
    </citation>
    <scope>NUCLEOTIDE SEQUENCE [LARGE SCALE GENOMIC DNA]</scope>
    <source>
        <strain evidence="2 3">336</strain>
    </source>
</reference>
<gene>
    <name evidence="2" type="ORF">F8377_07500</name>
</gene>
<keyword evidence="3" id="KW-1185">Reference proteome</keyword>
<feature type="transmembrane region" description="Helical" evidence="1">
    <location>
        <begin position="21"/>
        <end position="44"/>
    </location>
</feature>
<accession>A0ABQ6VDP2</accession>
<evidence type="ECO:0000313" key="3">
    <source>
        <dbReference type="Proteomes" id="UP000436181"/>
    </source>
</evidence>
<evidence type="ECO:0000256" key="1">
    <source>
        <dbReference type="SAM" id="Phobius"/>
    </source>
</evidence>
<sequence>MVRVTELTKKQRRKKQQRRQLLIGLAIVCAVIVVVGAVLGYNAWKDRQVDVLPQDQRITAVVGDREIELAPYSTCEVDDAQCTPSQPTKLELHGAKEFTLRIPEDVYDHDWSLLKVFDDPGANEDNYFKSDEKHEVTLSVEADKKAGDGSTPQLKVVEVQSLLIGVDADKQQTPIMTIWSLEIVA</sequence>
<comment type="caution">
    <text evidence="2">The sequence shown here is derived from an EMBL/GenBank/DDBJ whole genome shotgun (WGS) entry which is preliminary data.</text>
</comment>
<name>A0ABQ6VDP2_9CORY</name>
<dbReference type="InterPro" id="IPR024495">
    <property type="entry name" value="DUF2771"/>
</dbReference>
<evidence type="ECO:0000313" key="2">
    <source>
        <dbReference type="EMBL" id="KAB3521050.1"/>
    </source>
</evidence>
<keyword evidence="1" id="KW-0812">Transmembrane</keyword>
<dbReference type="Pfam" id="PF10969">
    <property type="entry name" value="DUF2771"/>
    <property type="match status" value="1"/>
</dbReference>
<keyword evidence="1" id="KW-1133">Transmembrane helix</keyword>
<protein>
    <submittedName>
        <fullName evidence="2">DUF2771 domain-containing protein</fullName>
    </submittedName>
</protein>
<dbReference type="EMBL" id="WBZJ01000002">
    <property type="protein sequence ID" value="KAB3521050.1"/>
    <property type="molecule type" value="Genomic_DNA"/>
</dbReference>
<keyword evidence="1" id="KW-0472">Membrane</keyword>
<dbReference type="Proteomes" id="UP000436181">
    <property type="component" value="Unassembled WGS sequence"/>
</dbReference>